<name>A0A9P6H2B2_9AGAM</name>
<feature type="compositionally biased region" description="Basic and acidic residues" evidence="1">
    <location>
        <begin position="224"/>
        <end position="244"/>
    </location>
</feature>
<feature type="compositionally biased region" description="Basic and acidic residues" evidence="1">
    <location>
        <begin position="62"/>
        <end position="75"/>
    </location>
</feature>
<comment type="caution">
    <text evidence="2">The sequence shown here is derived from an EMBL/GenBank/DDBJ whole genome shotgun (WGS) entry which is preliminary data.</text>
</comment>
<organism evidence="2 3">
    <name type="scientific">Thelephora terrestris</name>
    <dbReference type="NCBI Taxonomy" id="56493"/>
    <lineage>
        <taxon>Eukaryota</taxon>
        <taxon>Fungi</taxon>
        <taxon>Dikarya</taxon>
        <taxon>Basidiomycota</taxon>
        <taxon>Agaricomycotina</taxon>
        <taxon>Agaricomycetes</taxon>
        <taxon>Thelephorales</taxon>
        <taxon>Thelephoraceae</taxon>
        <taxon>Thelephora</taxon>
    </lineage>
</organism>
<gene>
    <name evidence="2" type="ORF">BJ322DRAFT_1025609</name>
</gene>
<evidence type="ECO:0000256" key="1">
    <source>
        <dbReference type="SAM" id="MobiDB-lite"/>
    </source>
</evidence>
<reference evidence="2" key="1">
    <citation type="journal article" date="2020" name="Nat. Commun.">
        <title>Large-scale genome sequencing of mycorrhizal fungi provides insights into the early evolution of symbiotic traits.</title>
        <authorList>
            <person name="Miyauchi S."/>
            <person name="Kiss E."/>
            <person name="Kuo A."/>
            <person name="Drula E."/>
            <person name="Kohler A."/>
            <person name="Sanchez-Garcia M."/>
            <person name="Morin E."/>
            <person name="Andreopoulos B."/>
            <person name="Barry K.W."/>
            <person name="Bonito G."/>
            <person name="Buee M."/>
            <person name="Carver A."/>
            <person name="Chen C."/>
            <person name="Cichocki N."/>
            <person name="Clum A."/>
            <person name="Culley D."/>
            <person name="Crous P.W."/>
            <person name="Fauchery L."/>
            <person name="Girlanda M."/>
            <person name="Hayes R.D."/>
            <person name="Keri Z."/>
            <person name="LaButti K."/>
            <person name="Lipzen A."/>
            <person name="Lombard V."/>
            <person name="Magnuson J."/>
            <person name="Maillard F."/>
            <person name="Murat C."/>
            <person name="Nolan M."/>
            <person name="Ohm R.A."/>
            <person name="Pangilinan J."/>
            <person name="Pereira M.F."/>
            <person name="Perotto S."/>
            <person name="Peter M."/>
            <person name="Pfister S."/>
            <person name="Riley R."/>
            <person name="Sitrit Y."/>
            <person name="Stielow J.B."/>
            <person name="Szollosi G."/>
            <person name="Zifcakova L."/>
            <person name="Stursova M."/>
            <person name="Spatafora J.W."/>
            <person name="Tedersoo L."/>
            <person name="Vaario L.M."/>
            <person name="Yamada A."/>
            <person name="Yan M."/>
            <person name="Wang P."/>
            <person name="Xu J."/>
            <person name="Bruns T."/>
            <person name="Baldrian P."/>
            <person name="Vilgalys R."/>
            <person name="Dunand C."/>
            <person name="Henrissat B."/>
            <person name="Grigoriev I.V."/>
            <person name="Hibbett D."/>
            <person name="Nagy L.G."/>
            <person name="Martin F.M."/>
        </authorList>
    </citation>
    <scope>NUCLEOTIDE SEQUENCE</scope>
    <source>
        <strain evidence="2">UH-Tt-Lm1</strain>
    </source>
</reference>
<evidence type="ECO:0000313" key="2">
    <source>
        <dbReference type="EMBL" id="KAF9777682.1"/>
    </source>
</evidence>
<dbReference type="AlphaFoldDB" id="A0A9P6H2B2"/>
<keyword evidence="3" id="KW-1185">Reference proteome</keyword>
<feature type="region of interest" description="Disordered" evidence="1">
    <location>
        <begin position="60"/>
        <end position="84"/>
    </location>
</feature>
<evidence type="ECO:0000313" key="3">
    <source>
        <dbReference type="Proteomes" id="UP000736335"/>
    </source>
</evidence>
<feature type="region of interest" description="Disordered" evidence="1">
    <location>
        <begin position="224"/>
        <end position="254"/>
    </location>
</feature>
<reference evidence="2" key="2">
    <citation type="submission" date="2020-11" db="EMBL/GenBank/DDBJ databases">
        <authorList>
            <consortium name="DOE Joint Genome Institute"/>
            <person name="Kuo A."/>
            <person name="Miyauchi S."/>
            <person name="Kiss E."/>
            <person name="Drula E."/>
            <person name="Kohler A."/>
            <person name="Sanchez-Garcia M."/>
            <person name="Andreopoulos B."/>
            <person name="Barry K.W."/>
            <person name="Bonito G."/>
            <person name="Buee M."/>
            <person name="Carver A."/>
            <person name="Chen C."/>
            <person name="Cichocki N."/>
            <person name="Clum A."/>
            <person name="Culley D."/>
            <person name="Crous P.W."/>
            <person name="Fauchery L."/>
            <person name="Girlanda M."/>
            <person name="Hayes R."/>
            <person name="Keri Z."/>
            <person name="Labutti K."/>
            <person name="Lipzen A."/>
            <person name="Lombard V."/>
            <person name="Magnuson J."/>
            <person name="Maillard F."/>
            <person name="Morin E."/>
            <person name="Murat C."/>
            <person name="Nolan M."/>
            <person name="Ohm R."/>
            <person name="Pangilinan J."/>
            <person name="Pereira M."/>
            <person name="Perotto S."/>
            <person name="Peter M."/>
            <person name="Riley R."/>
            <person name="Sitrit Y."/>
            <person name="Stielow B."/>
            <person name="Szollosi G."/>
            <person name="Zifcakova L."/>
            <person name="Stursova M."/>
            <person name="Spatafora J.W."/>
            <person name="Tedersoo L."/>
            <person name="Vaario L.-M."/>
            <person name="Yamada A."/>
            <person name="Yan M."/>
            <person name="Wang P."/>
            <person name="Xu J."/>
            <person name="Bruns T."/>
            <person name="Baldrian P."/>
            <person name="Vilgalys R."/>
            <person name="Henrissat B."/>
            <person name="Grigoriev I.V."/>
            <person name="Hibbett D."/>
            <person name="Nagy L.G."/>
            <person name="Martin F.M."/>
        </authorList>
    </citation>
    <scope>NUCLEOTIDE SEQUENCE</scope>
    <source>
        <strain evidence="2">UH-Tt-Lm1</strain>
    </source>
</reference>
<accession>A0A9P6H2B2</accession>
<sequence>MAPNKQTSIRVLDLFEVTAVTRSRGASDIDERADPGVLLQNTSGGNKKWRQEVKALTTFTREQARETGRKRERGGLRQNLNGPGSEARIVEISRFLPRPGLTEDTSRNTNNPSVRKGIARMVYGNLPTVEHTQVQTLADDIIRGLIGEPRVSRGTQRARREEAVDRVSSEVEIKTAPKSSGHVWDRASTTVGRIQEVISPRYHDAEKIADVPQLRLRQFDHQAMRHPEEAIAHGEGGVGRKPDEGSGSFSRTRH</sequence>
<dbReference type="EMBL" id="WIUZ02000029">
    <property type="protein sequence ID" value="KAF9777682.1"/>
    <property type="molecule type" value="Genomic_DNA"/>
</dbReference>
<dbReference type="Proteomes" id="UP000736335">
    <property type="component" value="Unassembled WGS sequence"/>
</dbReference>
<protein>
    <submittedName>
        <fullName evidence="2">Uncharacterized protein</fullName>
    </submittedName>
</protein>
<proteinExistence type="predicted"/>